<dbReference type="Gene3D" id="1.10.340.70">
    <property type="match status" value="1"/>
</dbReference>
<proteinExistence type="predicted"/>
<dbReference type="InterPro" id="IPR050951">
    <property type="entry name" value="Retrovirus_Pol_polyprotein"/>
</dbReference>
<name>A0A2G2ZT48_CAPAN</name>
<comment type="caution">
    <text evidence="3">The sequence shown here is derived from an EMBL/GenBank/DDBJ whole genome shotgun (WGS) entry which is preliminary data.</text>
</comment>
<protein>
    <recommendedName>
        <fullName evidence="2">Integrase zinc-binding domain-containing protein</fullName>
    </recommendedName>
</protein>
<dbReference type="Pfam" id="PF17921">
    <property type="entry name" value="Integrase_H2C2"/>
    <property type="match status" value="1"/>
</dbReference>
<evidence type="ECO:0000259" key="2">
    <source>
        <dbReference type="Pfam" id="PF17921"/>
    </source>
</evidence>
<feature type="compositionally biased region" description="Basic and acidic residues" evidence="1">
    <location>
        <begin position="193"/>
        <end position="207"/>
    </location>
</feature>
<feature type="region of interest" description="Disordered" evidence="1">
    <location>
        <begin position="193"/>
        <end position="219"/>
    </location>
</feature>
<reference evidence="3 4" key="2">
    <citation type="journal article" date="2017" name="Genome Biol.">
        <title>New reference genome sequences of hot pepper reveal the massive evolution of plant disease-resistance genes by retroduplication.</title>
        <authorList>
            <person name="Kim S."/>
            <person name="Park J."/>
            <person name="Yeom S.I."/>
            <person name="Kim Y.M."/>
            <person name="Seo E."/>
            <person name="Kim K.T."/>
            <person name="Kim M.S."/>
            <person name="Lee J.M."/>
            <person name="Cheong K."/>
            <person name="Shin H.S."/>
            <person name="Kim S.B."/>
            <person name="Han K."/>
            <person name="Lee J."/>
            <person name="Park M."/>
            <person name="Lee H.A."/>
            <person name="Lee H.Y."/>
            <person name="Lee Y."/>
            <person name="Oh S."/>
            <person name="Lee J.H."/>
            <person name="Choi E."/>
            <person name="Choi E."/>
            <person name="Lee S.E."/>
            <person name="Jeon J."/>
            <person name="Kim H."/>
            <person name="Choi G."/>
            <person name="Song H."/>
            <person name="Lee J."/>
            <person name="Lee S.C."/>
            <person name="Kwon J.K."/>
            <person name="Lee H.Y."/>
            <person name="Koo N."/>
            <person name="Hong Y."/>
            <person name="Kim R.W."/>
            <person name="Kang W.H."/>
            <person name="Huh J.H."/>
            <person name="Kang B.C."/>
            <person name="Yang T.J."/>
            <person name="Lee Y.H."/>
            <person name="Bennetzen J.L."/>
            <person name="Choi D."/>
        </authorList>
    </citation>
    <scope>NUCLEOTIDE SEQUENCE [LARGE SCALE GENOMIC DNA]</scope>
    <source>
        <strain evidence="4">cv. CM334</strain>
    </source>
</reference>
<dbReference type="PANTHER" id="PTHR37984">
    <property type="entry name" value="PROTEIN CBG26694"/>
    <property type="match status" value="1"/>
</dbReference>
<dbReference type="Proteomes" id="UP000222542">
    <property type="component" value="Unassembled WGS sequence"/>
</dbReference>
<feature type="region of interest" description="Disordered" evidence="1">
    <location>
        <begin position="237"/>
        <end position="263"/>
    </location>
</feature>
<feature type="domain" description="Integrase zinc-binding" evidence="2">
    <location>
        <begin position="61"/>
        <end position="118"/>
    </location>
</feature>
<accession>A0A2G2ZT48</accession>
<gene>
    <name evidence="3" type="ORF">T459_07237</name>
</gene>
<dbReference type="STRING" id="4072.A0A2G2ZT48"/>
<evidence type="ECO:0000313" key="3">
    <source>
        <dbReference type="EMBL" id="PHT85131.1"/>
    </source>
</evidence>
<evidence type="ECO:0000313" key="4">
    <source>
        <dbReference type="Proteomes" id="UP000222542"/>
    </source>
</evidence>
<evidence type="ECO:0000256" key="1">
    <source>
        <dbReference type="SAM" id="MobiDB-lite"/>
    </source>
</evidence>
<keyword evidence="4" id="KW-1185">Reference proteome</keyword>
<organism evidence="3 4">
    <name type="scientific">Capsicum annuum</name>
    <name type="common">Capsicum pepper</name>
    <dbReference type="NCBI Taxonomy" id="4072"/>
    <lineage>
        <taxon>Eukaryota</taxon>
        <taxon>Viridiplantae</taxon>
        <taxon>Streptophyta</taxon>
        <taxon>Embryophyta</taxon>
        <taxon>Tracheophyta</taxon>
        <taxon>Spermatophyta</taxon>
        <taxon>Magnoliopsida</taxon>
        <taxon>eudicotyledons</taxon>
        <taxon>Gunneridae</taxon>
        <taxon>Pentapetalae</taxon>
        <taxon>asterids</taxon>
        <taxon>lamiids</taxon>
        <taxon>Solanales</taxon>
        <taxon>Solanaceae</taxon>
        <taxon>Solanoideae</taxon>
        <taxon>Capsiceae</taxon>
        <taxon>Capsicum</taxon>
    </lineage>
</organism>
<dbReference type="EMBL" id="AYRZ02000003">
    <property type="protein sequence ID" value="PHT85131.1"/>
    <property type="molecule type" value="Genomic_DNA"/>
</dbReference>
<dbReference type="Gramene" id="PHT85131">
    <property type="protein sequence ID" value="PHT85131"/>
    <property type="gene ID" value="T459_07237"/>
</dbReference>
<dbReference type="PANTHER" id="PTHR37984:SF5">
    <property type="entry name" value="PROTEIN NYNRIN-LIKE"/>
    <property type="match status" value="1"/>
</dbReference>
<feature type="compositionally biased region" description="Polar residues" evidence="1">
    <location>
        <begin position="241"/>
        <end position="253"/>
    </location>
</feature>
<reference evidence="3 4" key="1">
    <citation type="journal article" date="2014" name="Nat. Genet.">
        <title>Genome sequence of the hot pepper provides insights into the evolution of pungency in Capsicum species.</title>
        <authorList>
            <person name="Kim S."/>
            <person name="Park M."/>
            <person name="Yeom S.I."/>
            <person name="Kim Y.M."/>
            <person name="Lee J.M."/>
            <person name="Lee H.A."/>
            <person name="Seo E."/>
            <person name="Choi J."/>
            <person name="Cheong K."/>
            <person name="Kim K.T."/>
            <person name="Jung K."/>
            <person name="Lee G.W."/>
            <person name="Oh S.K."/>
            <person name="Bae C."/>
            <person name="Kim S.B."/>
            <person name="Lee H.Y."/>
            <person name="Kim S.Y."/>
            <person name="Kim M.S."/>
            <person name="Kang B.C."/>
            <person name="Jo Y.D."/>
            <person name="Yang H.B."/>
            <person name="Jeong H.J."/>
            <person name="Kang W.H."/>
            <person name="Kwon J.K."/>
            <person name="Shin C."/>
            <person name="Lim J.Y."/>
            <person name="Park J.H."/>
            <person name="Huh J.H."/>
            <person name="Kim J.S."/>
            <person name="Kim B.D."/>
            <person name="Cohen O."/>
            <person name="Paran I."/>
            <person name="Suh M.C."/>
            <person name="Lee S.B."/>
            <person name="Kim Y.K."/>
            <person name="Shin Y."/>
            <person name="Noh S.J."/>
            <person name="Park J."/>
            <person name="Seo Y.S."/>
            <person name="Kwon S.Y."/>
            <person name="Kim H.A."/>
            <person name="Park J.M."/>
            <person name="Kim H.J."/>
            <person name="Choi S.B."/>
            <person name="Bosland P.W."/>
            <person name="Reeves G."/>
            <person name="Jo S.H."/>
            <person name="Lee B.W."/>
            <person name="Cho H.T."/>
            <person name="Choi H.S."/>
            <person name="Lee M.S."/>
            <person name="Yu Y."/>
            <person name="Do Choi Y."/>
            <person name="Park B.S."/>
            <person name="van Deynze A."/>
            <person name="Ashrafi H."/>
            <person name="Hill T."/>
            <person name="Kim W.T."/>
            <person name="Pai H.S."/>
            <person name="Ahn H.K."/>
            <person name="Yeam I."/>
            <person name="Giovannoni J.J."/>
            <person name="Rose J.K."/>
            <person name="Sorensen I."/>
            <person name="Lee S.J."/>
            <person name="Kim R.W."/>
            <person name="Choi I.Y."/>
            <person name="Choi B.S."/>
            <person name="Lim J.S."/>
            <person name="Lee Y.H."/>
            <person name="Choi D."/>
        </authorList>
    </citation>
    <scope>NUCLEOTIDE SEQUENCE [LARGE SCALE GENOMIC DNA]</scope>
    <source>
        <strain evidence="4">cv. CM334</strain>
    </source>
</reference>
<sequence>MVLTVAVTEMALVYKLKHLNKTDSYLIQLQHQLCDDPDSMPHFTFQEGLLLFRKRLIIPPDPALKRLLLEEFHSSNIGGHAGIARSFLRLSSNFFWLGMRKDVKQFILQCQVFQQMKDTHSKPAGLLLPIPIPVSIFEDISMDFITGLPPSQGRTVILVIGDRDDTSNPDVIESLCRRDETLSLLKSNLQAAEERMKSNADKGRKDGLPPSEATWEDLPTLTHQFPDLNLEDKVRLHRGGNVTNPQDHSSTLRRSSRDKQSPKYLVEYVVPKDNRGPLPLSNTAAHIAPACQETSK</sequence>
<dbReference type="AlphaFoldDB" id="A0A2G2ZT48"/>
<dbReference type="InterPro" id="IPR041588">
    <property type="entry name" value="Integrase_H2C2"/>
</dbReference>